<feature type="signal peptide" evidence="1">
    <location>
        <begin position="1"/>
        <end position="21"/>
    </location>
</feature>
<dbReference type="Proteomes" id="UP000199559">
    <property type="component" value="Unassembled WGS sequence"/>
</dbReference>
<evidence type="ECO:0000256" key="1">
    <source>
        <dbReference type="SAM" id="SignalP"/>
    </source>
</evidence>
<dbReference type="Pfam" id="PF20113">
    <property type="entry name" value="DUF6503"/>
    <property type="match status" value="1"/>
</dbReference>
<proteinExistence type="predicted"/>
<dbReference type="STRING" id="1144750.SAMN05443431_102448"/>
<protein>
    <recommendedName>
        <fullName evidence="4">GLPGLI family protein</fullName>
    </recommendedName>
</protein>
<name>A0A1I3LJF9_9FLAO</name>
<evidence type="ECO:0000313" key="2">
    <source>
        <dbReference type="EMBL" id="SFI84888.1"/>
    </source>
</evidence>
<evidence type="ECO:0000313" key="3">
    <source>
        <dbReference type="Proteomes" id="UP000199559"/>
    </source>
</evidence>
<reference evidence="3" key="1">
    <citation type="submission" date="2016-10" db="EMBL/GenBank/DDBJ databases">
        <authorList>
            <person name="Varghese N."/>
            <person name="Submissions S."/>
        </authorList>
    </citation>
    <scope>NUCLEOTIDE SEQUENCE [LARGE SCALE GENOMIC DNA]</scope>
    <source>
        <strain evidence="3">DSM 28881</strain>
    </source>
</reference>
<dbReference type="AlphaFoldDB" id="A0A1I3LJF9"/>
<accession>A0A1I3LJF9</accession>
<keyword evidence="1" id="KW-0732">Signal</keyword>
<sequence length="242" mass="28133">MKLSQVAFILVFSLSLTYSFGQTLTGQQLLENAIKYHDPNNQWTNFNDTLNVTMELPKSSSRDSQIIINLPQETFYLKAVRDTIATEYTVRKDTCNITYNGNSKITAAFAKTHNLSCERAKMFKNYYTYLYGLPMKLKDPGTIIDQTVQQKTFKGKDYLVLKASYDKAVGSDVWFFYFNPETFAMKVYQFFKTDDQGKLKLDTGEYILLTEQLEVNQIKIPKVRAWYYNKDDKYLGTDILKK</sequence>
<dbReference type="InterPro" id="IPR045444">
    <property type="entry name" value="DUF6503"/>
</dbReference>
<organism evidence="2 3">
    <name type="scientific">Olleya namhaensis</name>
    <dbReference type="NCBI Taxonomy" id="1144750"/>
    <lineage>
        <taxon>Bacteria</taxon>
        <taxon>Pseudomonadati</taxon>
        <taxon>Bacteroidota</taxon>
        <taxon>Flavobacteriia</taxon>
        <taxon>Flavobacteriales</taxon>
        <taxon>Flavobacteriaceae</taxon>
    </lineage>
</organism>
<dbReference type="EMBL" id="FORM01000002">
    <property type="protein sequence ID" value="SFI84888.1"/>
    <property type="molecule type" value="Genomic_DNA"/>
</dbReference>
<feature type="chain" id="PRO_5011441545" description="GLPGLI family protein" evidence="1">
    <location>
        <begin position="22"/>
        <end position="242"/>
    </location>
</feature>
<evidence type="ECO:0008006" key="4">
    <source>
        <dbReference type="Google" id="ProtNLM"/>
    </source>
</evidence>
<gene>
    <name evidence="2" type="ORF">SAMN05443431_102448</name>
</gene>
<keyword evidence="3" id="KW-1185">Reference proteome</keyword>
<dbReference type="RefSeq" id="WP_090838168.1">
    <property type="nucleotide sequence ID" value="NZ_FORM01000002.1"/>
</dbReference>